<dbReference type="Proteomes" id="UP000054097">
    <property type="component" value="Unassembled WGS sequence"/>
</dbReference>
<reference evidence="5" key="2">
    <citation type="submission" date="2015-01" db="EMBL/GenBank/DDBJ databases">
        <title>Evolutionary Origins and Diversification of the Mycorrhizal Mutualists.</title>
        <authorList>
            <consortium name="DOE Joint Genome Institute"/>
            <consortium name="Mycorrhizal Genomics Consortium"/>
            <person name="Kohler A."/>
            <person name="Kuo A."/>
            <person name="Nagy L.G."/>
            <person name="Floudas D."/>
            <person name="Copeland A."/>
            <person name="Barry K.W."/>
            <person name="Cichocki N."/>
            <person name="Veneault-Fourrey C."/>
            <person name="LaButti K."/>
            <person name="Lindquist E.A."/>
            <person name="Lipzen A."/>
            <person name="Lundell T."/>
            <person name="Morin E."/>
            <person name="Murat C."/>
            <person name="Riley R."/>
            <person name="Ohm R."/>
            <person name="Sun H."/>
            <person name="Tunlid A."/>
            <person name="Henrissat B."/>
            <person name="Grigoriev I.V."/>
            <person name="Hibbett D.S."/>
            <person name="Martin F."/>
        </authorList>
    </citation>
    <scope>NUCLEOTIDE SEQUENCE [LARGE SCALE GENOMIC DNA]</scope>
    <source>
        <strain evidence="5">MAFF 305830</strain>
    </source>
</reference>
<feature type="region of interest" description="Disordered" evidence="3">
    <location>
        <begin position="382"/>
        <end position="454"/>
    </location>
</feature>
<gene>
    <name evidence="4" type="ORF">M408DRAFT_330627</name>
</gene>
<protein>
    <submittedName>
        <fullName evidence="4">Uncharacterized protein</fullName>
    </submittedName>
</protein>
<dbReference type="SMART" id="SM00174">
    <property type="entry name" value="RHO"/>
    <property type="match status" value="1"/>
</dbReference>
<dbReference type="OrthoDB" id="3265154at2759"/>
<feature type="compositionally biased region" description="Low complexity" evidence="3">
    <location>
        <begin position="298"/>
        <end position="309"/>
    </location>
</feature>
<feature type="compositionally biased region" description="Gly residues" evidence="3">
    <location>
        <begin position="483"/>
        <end position="496"/>
    </location>
</feature>
<keyword evidence="2" id="KW-0342">GTP-binding</keyword>
<evidence type="ECO:0000256" key="1">
    <source>
        <dbReference type="ARBA" id="ARBA00022741"/>
    </source>
</evidence>
<accession>A0A0C2WJI4</accession>
<dbReference type="AlphaFoldDB" id="A0A0C2WJI4"/>
<feature type="compositionally biased region" description="Low complexity" evidence="3">
    <location>
        <begin position="200"/>
        <end position="215"/>
    </location>
</feature>
<feature type="compositionally biased region" description="Low complexity" evidence="3">
    <location>
        <begin position="326"/>
        <end position="352"/>
    </location>
</feature>
<evidence type="ECO:0000313" key="4">
    <source>
        <dbReference type="EMBL" id="KIM26493.1"/>
    </source>
</evidence>
<evidence type="ECO:0000256" key="2">
    <source>
        <dbReference type="ARBA" id="ARBA00023134"/>
    </source>
</evidence>
<feature type="compositionally biased region" description="Polar residues" evidence="3">
    <location>
        <begin position="383"/>
        <end position="407"/>
    </location>
</feature>
<reference evidence="4 5" key="1">
    <citation type="submission" date="2014-04" db="EMBL/GenBank/DDBJ databases">
        <authorList>
            <consortium name="DOE Joint Genome Institute"/>
            <person name="Kuo A."/>
            <person name="Zuccaro A."/>
            <person name="Kohler A."/>
            <person name="Nagy L.G."/>
            <person name="Floudas D."/>
            <person name="Copeland A."/>
            <person name="Barry K.W."/>
            <person name="Cichocki N."/>
            <person name="Veneault-Fourrey C."/>
            <person name="LaButti K."/>
            <person name="Lindquist E.A."/>
            <person name="Lipzen A."/>
            <person name="Lundell T."/>
            <person name="Morin E."/>
            <person name="Murat C."/>
            <person name="Sun H."/>
            <person name="Tunlid A."/>
            <person name="Henrissat B."/>
            <person name="Grigoriev I.V."/>
            <person name="Hibbett D.S."/>
            <person name="Martin F."/>
            <person name="Nordberg H.P."/>
            <person name="Cantor M.N."/>
            <person name="Hua S.X."/>
        </authorList>
    </citation>
    <scope>NUCLEOTIDE SEQUENCE [LARGE SCALE GENOMIC DNA]</scope>
    <source>
        <strain evidence="4 5">MAFF 305830</strain>
    </source>
</reference>
<dbReference type="SUPFAM" id="SSF52540">
    <property type="entry name" value="P-loop containing nucleoside triphosphate hydrolases"/>
    <property type="match status" value="1"/>
</dbReference>
<feature type="region of interest" description="Disordered" evidence="3">
    <location>
        <begin position="172"/>
        <end position="284"/>
    </location>
</feature>
<dbReference type="GO" id="GO:0005525">
    <property type="term" value="F:GTP binding"/>
    <property type="evidence" value="ECO:0007669"/>
    <property type="project" value="UniProtKB-KW"/>
</dbReference>
<feature type="compositionally biased region" description="Pro residues" evidence="3">
    <location>
        <begin position="353"/>
        <end position="365"/>
    </location>
</feature>
<dbReference type="InterPro" id="IPR003578">
    <property type="entry name" value="Small_GTPase_Rho"/>
</dbReference>
<organism evidence="4 5">
    <name type="scientific">Serendipita vermifera MAFF 305830</name>
    <dbReference type="NCBI Taxonomy" id="933852"/>
    <lineage>
        <taxon>Eukaryota</taxon>
        <taxon>Fungi</taxon>
        <taxon>Dikarya</taxon>
        <taxon>Basidiomycota</taxon>
        <taxon>Agaricomycotina</taxon>
        <taxon>Agaricomycetes</taxon>
        <taxon>Sebacinales</taxon>
        <taxon>Serendipitaceae</taxon>
        <taxon>Serendipita</taxon>
    </lineage>
</organism>
<evidence type="ECO:0000256" key="3">
    <source>
        <dbReference type="SAM" id="MobiDB-lite"/>
    </source>
</evidence>
<sequence>MDAGFVPSIKCVLIGDYEVGKTSLINAFATREPLNQYFPGLTGPVQIHIEHAFRLYLLHVHDTEGAHAPTPKTTPATSPSLDEPDAAAADLSELSVHAEISSDDNDRSYSGEWISRRVEYGLADVVLICFSLANRASFENVANVWRREIEQFCPHIPFIVIGCKLDLRRPDPTTPVSLPSRSQPSSYNRLQLRRPKPARSSTASTSGSTAPGSPSISDFGHNLPESSVSRNSVVRPVSILTNSPTPAARTHTELSIGSSSAPASDAEQPGKKLKAKSSFPIPFPGVKAFRRKSVTDASSSVSRAPSSFSQLDIRPPEPPQASHTQSGTSASAPAALAATSPTSPTTTAGKGTLPPPKSPRYPNMPPFIRSISHANVFRKVLTRSRSGSRVTNSPTDTTSANPSTNPSPVAHKAEPPSRPVLPHRFTSGSADDSSVRKLHSHVRTSSQPSPTAFDDKQLQMQVGSGGSGSAGVAGEGRVVGGGLQVGIGMGGEGGGSTTSSNPRPSPAKKVTRIEEPPASMRHRTTTYQEARSTARRLGASGYMECSSLTLVNVVKVFDEAVRIAVERRQASASSLHGHRRRGRNEECVAM</sequence>
<keyword evidence="5" id="KW-1185">Reference proteome</keyword>
<dbReference type="Gene3D" id="3.40.50.300">
    <property type="entry name" value="P-loop containing nucleotide triphosphate hydrolases"/>
    <property type="match status" value="2"/>
</dbReference>
<name>A0A0C2WJI4_SERVB</name>
<feature type="compositionally biased region" description="Low complexity" evidence="3">
    <location>
        <begin position="226"/>
        <end position="238"/>
    </location>
</feature>
<feature type="compositionally biased region" description="Polar residues" evidence="3">
    <location>
        <begin position="174"/>
        <end position="189"/>
    </location>
</feature>
<feature type="region of interest" description="Disordered" evidence="3">
    <location>
        <begin position="296"/>
        <end position="367"/>
    </location>
</feature>
<dbReference type="PROSITE" id="PS51420">
    <property type="entry name" value="RHO"/>
    <property type="match status" value="1"/>
</dbReference>
<feature type="compositionally biased region" description="Polar residues" evidence="3">
    <location>
        <begin position="253"/>
        <end position="262"/>
    </location>
</feature>
<dbReference type="GO" id="GO:0003924">
    <property type="term" value="F:GTPase activity"/>
    <property type="evidence" value="ECO:0007669"/>
    <property type="project" value="InterPro"/>
</dbReference>
<evidence type="ECO:0000313" key="5">
    <source>
        <dbReference type="Proteomes" id="UP000054097"/>
    </source>
</evidence>
<dbReference type="GO" id="GO:0007264">
    <property type="term" value="P:small GTPase-mediated signal transduction"/>
    <property type="evidence" value="ECO:0007669"/>
    <property type="project" value="InterPro"/>
</dbReference>
<keyword evidence="1" id="KW-0547">Nucleotide-binding</keyword>
<dbReference type="InterPro" id="IPR001806">
    <property type="entry name" value="Small_GTPase"/>
</dbReference>
<dbReference type="STRING" id="933852.A0A0C2WJI4"/>
<dbReference type="PANTHER" id="PTHR24072">
    <property type="entry name" value="RHO FAMILY GTPASE"/>
    <property type="match status" value="1"/>
</dbReference>
<dbReference type="HOGENOM" id="CLU_462437_0_0_1"/>
<feature type="region of interest" description="Disordered" evidence="3">
    <location>
        <begin position="483"/>
        <end position="511"/>
    </location>
</feature>
<dbReference type="EMBL" id="KN824306">
    <property type="protein sequence ID" value="KIM26493.1"/>
    <property type="molecule type" value="Genomic_DNA"/>
</dbReference>
<dbReference type="SMART" id="SM00175">
    <property type="entry name" value="RAB"/>
    <property type="match status" value="1"/>
</dbReference>
<dbReference type="Pfam" id="PF00071">
    <property type="entry name" value="Ras"/>
    <property type="match status" value="1"/>
</dbReference>
<dbReference type="InterPro" id="IPR027417">
    <property type="entry name" value="P-loop_NTPase"/>
</dbReference>
<proteinExistence type="predicted"/>